<dbReference type="PANTHER" id="PTHR30250:SF11">
    <property type="entry name" value="O-ANTIGEN TRANSPORTER-RELATED"/>
    <property type="match status" value="1"/>
</dbReference>
<dbReference type="PANTHER" id="PTHR30250">
    <property type="entry name" value="PST FAMILY PREDICTED COLANIC ACID TRANSPORTER"/>
    <property type="match status" value="1"/>
</dbReference>
<proteinExistence type="predicted"/>
<evidence type="ECO:0000313" key="8">
    <source>
        <dbReference type="Proteomes" id="UP000182360"/>
    </source>
</evidence>
<feature type="transmembrane region" description="Helical" evidence="6">
    <location>
        <begin position="12"/>
        <end position="30"/>
    </location>
</feature>
<keyword evidence="2" id="KW-1003">Cell membrane</keyword>
<dbReference type="EMBL" id="FOFU01000004">
    <property type="protein sequence ID" value="SEQ46530.1"/>
    <property type="molecule type" value="Genomic_DNA"/>
</dbReference>
<feature type="transmembrane region" description="Helical" evidence="6">
    <location>
        <begin position="147"/>
        <end position="166"/>
    </location>
</feature>
<comment type="subcellular location">
    <subcellularLocation>
        <location evidence="1">Cell membrane</location>
        <topology evidence="1">Multi-pass membrane protein</topology>
    </subcellularLocation>
</comment>
<accession>A0A1H9G8Z1</accession>
<feature type="transmembrane region" description="Helical" evidence="6">
    <location>
        <begin position="42"/>
        <end position="65"/>
    </location>
</feature>
<evidence type="ECO:0000256" key="2">
    <source>
        <dbReference type="ARBA" id="ARBA00022475"/>
    </source>
</evidence>
<dbReference type="AlphaFoldDB" id="A0A1H9G8Z1"/>
<name>A0A1H9G8Z1_9SPIR</name>
<feature type="transmembrane region" description="Helical" evidence="6">
    <location>
        <begin position="172"/>
        <end position="192"/>
    </location>
</feature>
<evidence type="ECO:0000313" key="7">
    <source>
        <dbReference type="EMBL" id="SEQ46530.1"/>
    </source>
</evidence>
<feature type="transmembrane region" description="Helical" evidence="6">
    <location>
        <begin position="354"/>
        <end position="376"/>
    </location>
</feature>
<dbReference type="Proteomes" id="UP000182360">
    <property type="component" value="Unassembled WGS sequence"/>
</dbReference>
<sequence length="411" mass="46910">MDKAEKNLAKNTFFLYLMKIISYIYPLFTFPYITRVLGAEKYGIVVFANAIMTYFILVLEFGFLLSATNSCSIYRDNKTKLGHITIGIIQGKLIIALLELVVLFICCTFVSSFSDKKLFFYISFIGAVCNIFLPDYLFRGIEKMSIITYRVIFSKLIYTILIFVFIHDPSDYLFVPIATLGGNLIAVILTWVDIFKKKYIYFVRVSLKDTYKYIIEASPFFLSRIAVSIYTTLNTVLLGMRFSSNEIGVYGTANTMTSMCRQLLSPISDSIYPYMVQKKNYKLVKKILLILEPIIIVGCIILYFIAPWLIVFVCGKEYSNAVPILRCMIPLIIISLPTYLFGYPVLGALGDLRMANLSVMIGAGIHIIGLLILYGIDCLNFVTVPLLTFCTEFIVFSLRFNRVVKLLRQEY</sequence>
<keyword evidence="4 6" id="KW-1133">Transmembrane helix</keyword>
<evidence type="ECO:0000256" key="3">
    <source>
        <dbReference type="ARBA" id="ARBA00022692"/>
    </source>
</evidence>
<keyword evidence="3 6" id="KW-0812">Transmembrane</keyword>
<feature type="transmembrane region" description="Helical" evidence="6">
    <location>
        <begin position="287"/>
        <end position="311"/>
    </location>
</feature>
<feature type="transmembrane region" description="Helical" evidence="6">
    <location>
        <begin position="323"/>
        <end position="342"/>
    </location>
</feature>
<dbReference type="InterPro" id="IPR002797">
    <property type="entry name" value="Polysacc_synth"/>
</dbReference>
<feature type="transmembrane region" description="Helical" evidence="6">
    <location>
        <begin position="382"/>
        <end position="400"/>
    </location>
</feature>
<keyword evidence="8" id="KW-1185">Reference proteome</keyword>
<dbReference type="Pfam" id="PF01943">
    <property type="entry name" value="Polysacc_synt"/>
    <property type="match status" value="1"/>
</dbReference>
<feature type="transmembrane region" description="Helical" evidence="6">
    <location>
        <begin position="86"/>
        <end position="112"/>
    </location>
</feature>
<evidence type="ECO:0000256" key="6">
    <source>
        <dbReference type="SAM" id="Phobius"/>
    </source>
</evidence>
<dbReference type="InterPro" id="IPR050833">
    <property type="entry name" value="Poly_Biosynth_Transport"/>
</dbReference>
<feature type="transmembrane region" description="Helical" evidence="6">
    <location>
        <begin position="118"/>
        <end position="138"/>
    </location>
</feature>
<protein>
    <submittedName>
        <fullName evidence="7">Polysaccharide transporter, PST family</fullName>
    </submittedName>
</protein>
<evidence type="ECO:0000256" key="4">
    <source>
        <dbReference type="ARBA" id="ARBA00022989"/>
    </source>
</evidence>
<dbReference type="RefSeq" id="WP_074643509.1">
    <property type="nucleotide sequence ID" value="NZ_FOFU01000004.1"/>
</dbReference>
<keyword evidence="5 6" id="KW-0472">Membrane</keyword>
<evidence type="ECO:0000256" key="5">
    <source>
        <dbReference type="ARBA" id="ARBA00023136"/>
    </source>
</evidence>
<gene>
    <name evidence="7" type="ORF">SAMN04487977_104324</name>
</gene>
<dbReference type="OrthoDB" id="9815702at2"/>
<dbReference type="GO" id="GO:0005886">
    <property type="term" value="C:plasma membrane"/>
    <property type="evidence" value="ECO:0007669"/>
    <property type="project" value="UniProtKB-SubCell"/>
</dbReference>
<reference evidence="7 8" key="1">
    <citation type="submission" date="2016-10" db="EMBL/GenBank/DDBJ databases">
        <authorList>
            <person name="de Groot N.N."/>
        </authorList>
    </citation>
    <scope>NUCLEOTIDE SEQUENCE [LARGE SCALE GENOMIC DNA]</scope>
    <source>
        <strain evidence="7 8">B25</strain>
    </source>
</reference>
<evidence type="ECO:0000256" key="1">
    <source>
        <dbReference type="ARBA" id="ARBA00004651"/>
    </source>
</evidence>
<organism evidence="7 8">
    <name type="scientific">Treponema bryantii</name>
    <dbReference type="NCBI Taxonomy" id="163"/>
    <lineage>
        <taxon>Bacteria</taxon>
        <taxon>Pseudomonadati</taxon>
        <taxon>Spirochaetota</taxon>
        <taxon>Spirochaetia</taxon>
        <taxon>Spirochaetales</taxon>
        <taxon>Treponemataceae</taxon>
        <taxon>Treponema</taxon>
    </lineage>
</organism>